<feature type="domain" description="PH" evidence="23">
    <location>
        <begin position="644"/>
        <end position="736"/>
    </location>
</feature>
<name>A0A4S4LNW7_9AGAM</name>
<evidence type="ECO:0000256" key="19">
    <source>
        <dbReference type="ARBA" id="ARBA00049453"/>
    </source>
</evidence>
<feature type="compositionally biased region" description="Polar residues" evidence="20">
    <location>
        <begin position="1694"/>
        <end position="1710"/>
    </location>
</feature>
<dbReference type="InterPro" id="IPR048066">
    <property type="entry name" value="ATG26_PH_GRAM1"/>
</dbReference>
<dbReference type="CDD" id="cd13215">
    <property type="entry name" value="PH-GRAM1_AGT26"/>
    <property type="match status" value="1"/>
</dbReference>
<evidence type="ECO:0000256" key="16">
    <source>
        <dbReference type="ARBA" id="ARBA00023221"/>
    </source>
</evidence>
<dbReference type="CDD" id="cd13216">
    <property type="entry name" value="PH-GRAM2_AGT26"/>
    <property type="match status" value="1"/>
</dbReference>
<dbReference type="FunFam" id="2.30.29.30:FF:000303">
    <property type="entry name" value="Sterol 3-beta-glucosyltransferase"/>
    <property type="match status" value="1"/>
</dbReference>
<keyword evidence="9" id="KW-0808">Transferase</keyword>
<keyword evidence="11" id="KW-0752">Steroid biosynthesis</keyword>
<evidence type="ECO:0000256" key="22">
    <source>
        <dbReference type="SAM" id="SignalP"/>
    </source>
</evidence>
<evidence type="ECO:0000256" key="1">
    <source>
        <dbReference type="ARBA" id="ARBA00004170"/>
    </source>
</evidence>
<dbReference type="InterPro" id="IPR002213">
    <property type="entry name" value="UDP_glucos_trans"/>
</dbReference>
<feature type="chain" id="PRO_5020281978" description="Sterol 3-beta-glucosyltransferase" evidence="22">
    <location>
        <begin position="21"/>
        <end position="1776"/>
    </location>
</feature>
<dbReference type="GO" id="GO:0005975">
    <property type="term" value="P:carbohydrate metabolic process"/>
    <property type="evidence" value="ECO:0007669"/>
    <property type="project" value="InterPro"/>
</dbReference>
<keyword evidence="7" id="KW-0444">Lipid biosynthesis</keyword>
<dbReference type="FunFam" id="2.30.29.30:FF:000391">
    <property type="entry name" value="Sterol 3-beta-glucosyltransferase"/>
    <property type="match status" value="1"/>
</dbReference>
<dbReference type="CDD" id="cd03784">
    <property type="entry name" value="GT1_Gtf-like"/>
    <property type="match status" value="1"/>
</dbReference>
<dbReference type="PROSITE" id="PS50003">
    <property type="entry name" value="PH_DOMAIN"/>
    <property type="match status" value="1"/>
</dbReference>
<feature type="transmembrane region" description="Helical" evidence="21">
    <location>
        <begin position="165"/>
        <end position="190"/>
    </location>
</feature>
<dbReference type="Proteomes" id="UP000308199">
    <property type="component" value="Unassembled WGS sequence"/>
</dbReference>
<dbReference type="InterPro" id="IPR050426">
    <property type="entry name" value="Glycosyltransferase_28"/>
</dbReference>
<keyword evidence="10" id="KW-0677">Repeat</keyword>
<feature type="compositionally biased region" description="Low complexity" evidence="20">
    <location>
        <begin position="366"/>
        <end position="387"/>
    </location>
</feature>
<evidence type="ECO:0000256" key="9">
    <source>
        <dbReference type="ARBA" id="ARBA00022679"/>
    </source>
</evidence>
<dbReference type="GO" id="GO:0016906">
    <property type="term" value="F:sterol 3-beta-glucosyltransferase activity"/>
    <property type="evidence" value="ECO:0007669"/>
    <property type="project" value="UniProtKB-EC"/>
</dbReference>
<dbReference type="PANTHER" id="PTHR48050">
    <property type="entry name" value="STEROL 3-BETA-GLUCOSYLTRANSFERASE"/>
    <property type="match status" value="1"/>
</dbReference>
<dbReference type="InterPro" id="IPR009571">
    <property type="entry name" value="SUR7/Rim9-like_fungi"/>
</dbReference>
<keyword evidence="14 21" id="KW-0472">Membrane</keyword>
<protein>
    <recommendedName>
        <fullName evidence="5">Sterol 3-beta-glucosyltransferase</fullName>
        <ecNumber evidence="4">2.4.1.173</ecNumber>
    </recommendedName>
    <alternativeName>
        <fullName evidence="17">Autophagy-related protein 26</fullName>
    </alternativeName>
</protein>
<dbReference type="SUPFAM" id="SSF53756">
    <property type="entry name" value="UDP-Glycosyltransferase/glycogen phosphorylase"/>
    <property type="match status" value="1"/>
</dbReference>
<comment type="catalytic activity">
    <reaction evidence="18">
        <text>ergosterol + UDP-alpha-D-glucose = ergosteryl 3-beta-D-glucoside + UDP + H(+)</text>
        <dbReference type="Rhea" id="RHEA:61836"/>
        <dbReference type="ChEBI" id="CHEBI:15378"/>
        <dbReference type="ChEBI" id="CHEBI:16933"/>
        <dbReference type="ChEBI" id="CHEBI:52973"/>
        <dbReference type="ChEBI" id="CHEBI:58223"/>
        <dbReference type="ChEBI" id="CHEBI:58885"/>
    </reaction>
    <physiologicalReaction direction="left-to-right" evidence="18">
        <dbReference type="Rhea" id="RHEA:61837"/>
    </physiologicalReaction>
</comment>
<comment type="catalytic activity">
    <reaction evidence="19">
        <text>a sterol + UDP-alpha-D-glucose = a sterol 3-beta-D-glucoside + UDP + H(+)</text>
        <dbReference type="Rhea" id="RHEA:22724"/>
        <dbReference type="ChEBI" id="CHEBI:15378"/>
        <dbReference type="ChEBI" id="CHEBI:15889"/>
        <dbReference type="ChEBI" id="CHEBI:37424"/>
        <dbReference type="ChEBI" id="CHEBI:58223"/>
        <dbReference type="ChEBI" id="CHEBI:58885"/>
        <dbReference type="EC" id="2.4.1.173"/>
    </reaction>
    <physiologicalReaction direction="left-to-right" evidence="19">
        <dbReference type="Rhea" id="RHEA:22725"/>
    </physiologicalReaction>
</comment>
<dbReference type="InterPro" id="IPR001849">
    <property type="entry name" value="PH_domain"/>
</dbReference>
<evidence type="ECO:0000256" key="8">
    <source>
        <dbReference type="ARBA" id="ARBA00022676"/>
    </source>
</evidence>
<evidence type="ECO:0000313" key="24">
    <source>
        <dbReference type="EMBL" id="THH11780.1"/>
    </source>
</evidence>
<feature type="region of interest" description="Disordered" evidence="20">
    <location>
        <begin position="350"/>
        <end position="421"/>
    </location>
</feature>
<dbReference type="EMBL" id="SGPK01000008">
    <property type="protein sequence ID" value="THH11780.1"/>
    <property type="molecule type" value="Genomic_DNA"/>
</dbReference>
<evidence type="ECO:0000256" key="14">
    <source>
        <dbReference type="ARBA" id="ARBA00023136"/>
    </source>
</evidence>
<feature type="transmembrane region" description="Helical" evidence="21">
    <location>
        <begin position="210"/>
        <end position="235"/>
    </location>
</feature>
<keyword evidence="13" id="KW-0443">Lipid metabolism</keyword>
<dbReference type="Pfam" id="PF06687">
    <property type="entry name" value="SUR7"/>
    <property type="match status" value="1"/>
</dbReference>
<dbReference type="SMART" id="SM00568">
    <property type="entry name" value="GRAM"/>
    <property type="match status" value="2"/>
</dbReference>
<evidence type="ECO:0000256" key="20">
    <source>
        <dbReference type="SAM" id="MobiDB-lite"/>
    </source>
</evidence>
<evidence type="ECO:0000256" key="5">
    <source>
        <dbReference type="ARBA" id="ARBA00017894"/>
    </source>
</evidence>
<evidence type="ECO:0000256" key="2">
    <source>
        <dbReference type="ARBA" id="ARBA00004496"/>
    </source>
</evidence>
<evidence type="ECO:0000256" key="10">
    <source>
        <dbReference type="ARBA" id="ARBA00022737"/>
    </source>
</evidence>
<keyword evidence="21" id="KW-1133">Transmembrane helix</keyword>
<keyword evidence="8" id="KW-0328">Glycosyltransferase</keyword>
<dbReference type="GO" id="GO:0016126">
    <property type="term" value="P:sterol biosynthetic process"/>
    <property type="evidence" value="ECO:0007669"/>
    <property type="project" value="UniProtKB-KW"/>
</dbReference>
<feature type="signal peptide" evidence="22">
    <location>
        <begin position="1"/>
        <end position="20"/>
    </location>
</feature>
<evidence type="ECO:0000256" key="11">
    <source>
        <dbReference type="ARBA" id="ARBA00022955"/>
    </source>
</evidence>
<feature type="region of interest" description="Disordered" evidence="20">
    <location>
        <begin position="326"/>
        <end position="345"/>
    </location>
</feature>
<feature type="compositionally biased region" description="Basic and acidic residues" evidence="20">
    <location>
        <begin position="1730"/>
        <end position="1741"/>
    </location>
</feature>
<feature type="region of interest" description="Disordered" evidence="20">
    <location>
        <begin position="1679"/>
        <end position="1748"/>
    </location>
</feature>
<proteinExistence type="inferred from homology"/>
<dbReference type="PANTHER" id="PTHR48050:SF25">
    <property type="entry name" value="STEROL 3-BETA-GLUCOSYLTRANSFERASE"/>
    <property type="match status" value="1"/>
</dbReference>
<dbReference type="Pfam" id="PF00169">
    <property type="entry name" value="PH"/>
    <property type="match status" value="1"/>
</dbReference>
<comment type="caution">
    <text evidence="24">The sequence shown here is derived from an EMBL/GenBank/DDBJ whole genome shotgun (WGS) entry which is preliminary data.</text>
</comment>
<dbReference type="EC" id="2.4.1.173" evidence="4"/>
<dbReference type="InterPro" id="IPR011993">
    <property type="entry name" value="PH-like_dom_sf"/>
</dbReference>
<dbReference type="FunFam" id="3.40.50.2000:FF:000009">
    <property type="entry name" value="Sterol 3-beta-glucosyltransferase UGT80A2"/>
    <property type="match status" value="1"/>
</dbReference>
<keyword evidence="15" id="KW-1207">Sterol metabolism</keyword>
<dbReference type="SUPFAM" id="SSF50729">
    <property type="entry name" value="PH domain-like"/>
    <property type="match status" value="1"/>
</dbReference>
<dbReference type="OrthoDB" id="10261837at2759"/>
<feature type="transmembrane region" description="Helical" evidence="21">
    <location>
        <begin position="138"/>
        <end position="158"/>
    </location>
</feature>
<dbReference type="InterPro" id="IPR004182">
    <property type="entry name" value="GRAM"/>
</dbReference>
<dbReference type="Pfam" id="PF06722">
    <property type="entry name" value="EryCIII-like_C"/>
    <property type="match status" value="1"/>
</dbReference>
<dbReference type="InterPro" id="IPR010610">
    <property type="entry name" value="EryCIII-like_C"/>
</dbReference>
<sequence length="1776" mass="196246">MRRFVAVILVIFAHVGQINTTTVPRGLGMIKVNMSGYGIALQNSIGDPVQGLYATNASTSIGEGTGLRQIYQFGLYSYCAYIDKVQGSCSNSSAAFQLDPYEVVLADMFSNYSSLTKGFIPTNLTFTNSHYLSEFSNAAYYLLLLGSICAALAMIIGIPKKTYTYLLSTLFAILGTGLLFVGVVIWTVLVNKTESINRATVTTSGSDSEVTPLGIIVSAGASLWLFWASFVCLFLSIMPYLVSLEVGAAFSATARKMSDLPPPSLQNPIKGTTINTSPEALGLEHASNESPLSQSRVRINSNSKNAIKRTVEHTAARIGSRVLNSGSRWDSNVSQQGRLSSSLTVADPRRFRTLRKGKGRERESLENMSEENLSSSTRTSLTSRSTSVRQASVSVLDDSPFIRPLSPSPTSTPPRRPSLDAFQTFGSMRAGTQTLIQAIQAMPWTDEPEGDDEAIPPTAYNSDTSDEEQMELPLASSIHTIHRPIARSRRHDSYLASKSPNGKGKRQGYFSPVQSSDEERGDVTDEDEDFERTPIESRHLYRPDEFPMHEEDISAVDAGADKMDRLAHVRRVKMTRSASLATVRIKRRTMLAEKLKDVFGLNEINEVVAELPCWLLRSILLQGYMYLTNSHLCFFAHLPSREDQVLKSGSLNKKTQRTKRWVKHWFVLKNDVLSWYQSSADPYFPHGVVDLRYAISCDPTQEKGFRIRTNQKVVTLMADSVPSREEWVKAIRKVIFKAQNVGESVKIAIPYSVVVDVDKSSAMDFSETIEVKVIDLEEKVADDSNDSYFFAYFHNISAALDQIRDAVKTYKPCSPNAINISEVVHDTTGVKHASPNGSPFDRTISLPTEQQASRAGYGLKLAALLRPFQSDTSSVTPAQNYAQPKTQENASVLRQSGVLVSSPPAPSAKTLHPGLTNLTTAMDTSESSASQRLLSEAAGIASVRKIDASHTYPPPPSPPSELIPIATRDNANSWGVPAWLRSSRRVFATPSASISGLSIGQKGVSEIISNVASSSRAGDRGPLDFGFSILETRDAAEPGAAEKFRTTFAFDEKEQLLGYFQGYLFRLLPTYGRLFISTNFFCFKSSGPLASRTRMQLPIRDILSLEKTTAFRFGHVGLVIIIKGHEELFFEFGSADRRAAFVTLLEHQIEETQLRLNTGSARSPSDAKRDALLLEELEPASLFGDEEPKPPPESMTDSLPAVMFTSTSSTFLTFKPLQPLHFTCLTIGTRGDVQPYIALAKGLMADGHRVRIATHGEFKEWVESYGIEFGYVGGDPAELMRICVENGMFTVSFLKESMQKFRGWIDDLLKTSWEACHGTDVLIESPSAMAGIHIAEALKIPYYRAFTMTWTRTRAYPHAFAVPEHKMGGGYNYMVGSHFSHRFVLEKSIPDSFNYQSYVMFDQVFWRATAGQINRWRKNTLHLPSTNLDKLEPHKVPFLYNFSPTVVPPPLDWPEWIRITGNWFLDDAEVSATKWSPPNDLVDFIDSAHEAGKKVVYIGFGSIVVSDPDAMTRCVIEAILQSGVHAILSKGWSDRLQVKKGTDVSEPETPLPPQIYPIKSIPHDWLFKRIEAACHHGGAGTTGASLRAGIPTIIKPFFGDQFFWGDRVEALGIGSCVRKLTVESLAEALAVATTDEKQIAKAKLVGERIRTENGVATAIESIYRDLEYARSLIKSSNVVEEEEDATIGEEQRMHTSTHSATFSSPRSSADSYLESGQEAQSEDWSVISDTDDRRSSRHSNDLRTQSPISKRNSLAAAVLSVLPEALQLSSPKNTRI</sequence>
<dbReference type="Gene3D" id="2.30.29.30">
    <property type="entry name" value="Pleckstrin-homology domain (PH domain)/Phosphotyrosine-binding domain (PTB)"/>
    <property type="match status" value="2"/>
</dbReference>
<dbReference type="GO" id="GO:0005737">
    <property type="term" value="C:cytoplasm"/>
    <property type="evidence" value="ECO:0007669"/>
    <property type="project" value="UniProtKB-SubCell"/>
</dbReference>
<evidence type="ECO:0000256" key="18">
    <source>
        <dbReference type="ARBA" id="ARBA00047886"/>
    </source>
</evidence>
<dbReference type="Gene3D" id="3.40.50.2000">
    <property type="entry name" value="Glycogen Phosphorylase B"/>
    <property type="match status" value="2"/>
</dbReference>
<dbReference type="GO" id="GO:0005886">
    <property type="term" value="C:plasma membrane"/>
    <property type="evidence" value="ECO:0007669"/>
    <property type="project" value="InterPro"/>
</dbReference>
<feature type="compositionally biased region" description="Polar residues" evidence="20">
    <location>
        <begin position="326"/>
        <end position="344"/>
    </location>
</feature>
<keyword evidence="25" id="KW-1185">Reference proteome</keyword>
<dbReference type="SMART" id="SM00233">
    <property type="entry name" value="PH"/>
    <property type="match status" value="2"/>
</dbReference>
<dbReference type="FunFam" id="3.40.50.2000:FF:000029">
    <property type="entry name" value="Sterol 3-beta-glucosyltransferase"/>
    <property type="match status" value="1"/>
</dbReference>
<organism evidence="24 25">
    <name type="scientific">Phellinidium pouzarii</name>
    <dbReference type="NCBI Taxonomy" id="167371"/>
    <lineage>
        <taxon>Eukaryota</taxon>
        <taxon>Fungi</taxon>
        <taxon>Dikarya</taxon>
        <taxon>Basidiomycota</taxon>
        <taxon>Agaricomycotina</taxon>
        <taxon>Agaricomycetes</taxon>
        <taxon>Hymenochaetales</taxon>
        <taxon>Hymenochaetaceae</taxon>
        <taxon>Phellinidium</taxon>
    </lineage>
</organism>
<comment type="subcellular location">
    <subcellularLocation>
        <location evidence="2">Cytoplasm</location>
    </subcellularLocation>
    <subcellularLocation>
        <location evidence="1">Membrane</location>
        <topology evidence="1">Peripheral membrane protein</topology>
    </subcellularLocation>
</comment>
<evidence type="ECO:0000256" key="21">
    <source>
        <dbReference type="SAM" id="Phobius"/>
    </source>
</evidence>
<keyword evidence="22" id="KW-0732">Signal</keyword>
<evidence type="ECO:0000256" key="13">
    <source>
        <dbReference type="ARBA" id="ARBA00023098"/>
    </source>
</evidence>
<dbReference type="Pfam" id="PF02893">
    <property type="entry name" value="GRAM"/>
    <property type="match status" value="2"/>
</dbReference>
<evidence type="ECO:0000259" key="23">
    <source>
        <dbReference type="PROSITE" id="PS50003"/>
    </source>
</evidence>
<evidence type="ECO:0000256" key="15">
    <source>
        <dbReference type="ARBA" id="ARBA00023166"/>
    </source>
</evidence>
<comment type="similarity">
    <text evidence="3">Belongs to the glycosyltransferase 28 family.</text>
</comment>
<dbReference type="InterPro" id="IPR048065">
    <property type="entry name" value="ATG26_PH_GRAM2"/>
</dbReference>
<reference evidence="24 25" key="1">
    <citation type="submission" date="2019-02" db="EMBL/GenBank/DDBJ databases">
        <title>Genome sequencing of the rare red list fungi Phellinidium pouzarii.</title>
        <authorList>
            <person name="Buettner E."/>
            <person name="Kellner H."/>
        </authorList>
    </citation>
    <scope>NUCLEOTIDE SEQUENCE [LARGE SCALE GENOMIC DNA]</scope>
    <source>
        <strain evidence="24 25">DSM 108285</strain>
    </source>
</reference>
<dbReference type="Gene3D" id="1.20.140.150">
    <property type="match status" value="1"/>
</dbReference>
<feature type="region of interest" description="Disordered" evidence="20">
    <location>
        <begin position="482"/>
        <end position="538"/>
    </location>
</feature>
<accession>A0A4S4LNW7</accession>
<keyword evidence="16" id="KW-0753">Steroid metabolism</keyword>
<evidence type="ECO:0000313" key="25">
    <source>
        <dbReference type="Proteomes" id="UP000308199"/>
    </source>
</evidence>
<dbReference type="Pfam" id="PF03033">
    <property type="entry name" value="Glyco_transf_28"/>
    <property type="match status" value="1"/>
</dbReference>
<evidence type="ECO:0000256" key="17">
    <source>
        <dbReference type="ARBA" id="ARBA00029843"/>
    </source>
</evidence>
<evidence type="ECO:0000256" key="6">
    <source>
        <dbReference type="ARBA" id="ARBA00022490"/>
    </source>
</evidence>
<feature type="region of interest" description="Disordered" evidence="20">
    <location>
        <begin position="446"/>
        <end position="468"/>
    </location>
</feature>
<evidence type="ECO:0000256" key="3">
    <source>
        <dbReference type="ARBA" id="ARBA00006962"/>
    </source>
</evidence>
<keyword evidence="12" id="KW-0756">Sterol biosynthesis</keyword>
<evidence type="ECO:0000256" key="7">
    <source>
        <dbReference type="ARBA" id="ARBA00022516"/>
    </source>
</evidence>
<evidence type="ECO:0000256" key="12">
    <source>
        <dbReference type="ARBA" id="ARBA00023011"/>
    </source>
</evidence>
<keyword evidence="21" id="KW-0812">Transmembrane</keyword>
<feature type="compositionally biased region" description="Pro residues" evidence="20">
    <location>
        <begin position="406"/>
        <end position="416"/>
    </location>
</feature>
<evidence type="ECO:0000256" key="4">
    <source>
        <dbReference type="ARBA" id="ARBA00012650"/>
    </source>
</evidence>
<dbReference type="InterPro" id="IPR004276">
    <property type="entry name" value="GlycoTrans_28_N"/>
</dbReference>
<keyword evidence="6" id="KW-0963">Cytoplasm</keyword>
<gene>
    <name evidence="24" type="ORF">EW145_g439</name>
</gene>